<proteinExistence type="predicted"/>
<sequence length="349" mass="37556">MAGFSINHHEIDKFVREIKKSIEQAAQRHQVKVPVGASLPDGFGTHSSIEDDPYLSKALLWLDERAVQEPGYVQDLVDFAEREQVPQGEAKGLALQLEQHGLVRSAQGLVPSAEVFLTDDGRIEVWRLKKLAGDRVRRANYSCNAFLRWLYDQDAPIEPAEFAHAHIAFFAGTALTIDEIAGAVAELIEHGLAESEAARDDNDPYRLCITAAGTACIRSGHPVRSYMDSQNTAGTTTNNYGNVINGGMSGGVVSTGDHNTINGGNGIDAQALANLVHGLREVAPQLGLDDVDAEDYTAEVETLERDGHDPEQGGRIWRRIVRLAGPALTTAVATGAGQQLVALGAGLYS</sequence>
<dbReference type="AlphaFoldDB" id="A0A2V4N742"/>
<reference evidence="1 2" key="1">
    <citation type="submission" date="2018-03" db="EMBL/GenBank/DDBJ databases">
        <title>Bioinformatic expansion and discovery of thiopeptide antibiotics.</title>
        <authorList>
            <person name="Schwalen C.J."/>
            <person name="Hudson G.A."/>
            <person name="Mitchell D.A."/>
        </authorList>
    </citation>
    <scope>NUCLEOTIDE SEQUENCE [LARGE SCALE GENOMIC DNA]</scope>
    <source>
        <strain evidence="1 2">ATCC 21389</strain>
    </source>
</reference>
<dbReference type="EMBL" id="PYBW01000113">
    <property type="protein sequence ID" value="PYC71023.1"/>
    <property type="molecule type" value="Genomic_DNA"/>
</dbReference>
<comment type="caution">
    <text evidence="1">The sequence shown here is derived from an EMBL/GenBank/DDBJ whole genome shotgun (WGS) entry which is preliminary data.</text>
</comment>
<evidence type="ECO:0000313" key="2">
    <source>
        <dbReference type="Proteomes" id="UP000248039"/>
    </source>
</evidence>
<organism evidence="1 2">
    <name type="scientific">Streptomyces tateyamensis</name>
    <dbReference type="NCBI Taxonomy" id="565073"/>
    <lineage>
        <taxon>Bacteria</taxon>
        <taxon>Bacillati</taxon>
        <taxon>Actinomycetota</taxon>
        <taxon>Actinomycetes</taxon>
        <taxon>Kitasatosporales</taxon>
        <taxon>Streptomycetaceae</taxon>
        <taxon>Streptomyces</taxon>
    </lineage>
</organism>
<dbReference type="Proteomes" id="UP000248039">
    <property type="component" value="Unassembled WGS sequence"/>
</dbReference>
<dbReference type="RefSeq" id="WP_110672535.1">
    <property type="nucleotide sequence ID" value="NZ_PYBW01000113.1"/>
</dbReference>
<dbReference type="OrthoDB" id="3987487at2"/>
<accession>A0A2V4N742</accession>
<name>A0A2V4N742_9ACTN</name>
<protein>
    <submittedName>
        <fullName evidence="1">Uncharacterized protein</fullName>
    </submittedName>
</protein>
<gene>
    <name evidence="1" type="ORF">C7C46_26935</name>
</gene>
<keyword evidence="2" id="KW-1185">Reference proteome</keyword>
<evidence type="ECO:0000313" key="1">
    <source>
        <dbReference type="EMBL" id="PYC71023.1"/>
    </source>
</evidence>